<dbReference type="PANTHER" id="PTHR43163">
    <property type="entry name" value="DIPEPTIDE TRANSPORT SYSTEM PERMEASE PROTEIN DPPB-RELATED"/>
    <property type="match status" value="1"/>
</dbReference>
<dbReference type="KEGG" id="psul:AU252_15350"/>
<gene>
    <name evidence="9" type="ORF">AU252_15350</name>
</gene>
<evidence type="ECO:0000256" key="4">
    <source>
        <dbReference type="ARBA" id="ARBA00022692"/>
    </source>
</evidence>
<dbReference type="CDD" id="cd06261">
    <property type="entry name" value="TM_PBP2"/>
    <property type="match status" value="1"/>
</dbReference>
<dbReference type="EMBL" id="CP013747">
    <property type="protein sequence ID" value="ALV42352.1"/>
    <property type="molecule type" value="Genomic_DNA"/>
</dbReference>
<keyword evidence="2 7" id="KW-0813">Transport</keyword>
<protein>
    <submittedName>
        <fullName evidence="9">Glutathione ABC transporter permease</fullName>
    </submittedName>
</protein>
<dbReference type="GO" id="GO:0055085">
    <property type="term" value="P:transmembrane transport"/>
    <property type="evidence" value="ECO:0007669"/>
    <property type="project" value="InterPro"/>
</dbReference>
<dbReference type="STRING" id="121292.AU252_15350"/>
<dbReference type="PANTHER" id="PTHR43163:SF6">
    <property type="entry name" value="DIPEPTIDE TRANSPORT SYSTEM PERMEASE PROTEIN DPPB-RELATED"/>
    <property type="match status" value="1"/>
</dbReference>
<evidence type="ECO:0000256" key="5">
    <source>
        <dbReference type="ARBA" id="ARBA00022989"/>
    </source>
</evidence>
<proteinExistence type="inferred from homology"/>
<feature type="transmembrane region" description="Helical" evidence="7">
    <location>
        <begin position="228"/>
        <end position="253"/>
    </location>
</feature>
<dbReference type="Proteomes" id="UP000065151">
    <property type="component" value="Chromosome"/>
</dbReference>
<feature type="transmembrane region" description="Helical" evidence="7">
    <location>
        <begin position="273"/>
        <end position="299"/>
    </location>
</feature>
<evidence type="ECO:0000256" key="7">
    <source>
        <dbReference type="RuleBase" id="RU363032"/>
    </source>
</evidence>
<name>A0A0U3PAB2_9MICC</name>
<evidence type="ECO:0000313" key="9">
    <source>
        <dbReference type="EMBL" id="ALV42352.1"/>
    </source>
</evidence>
<keyword evidence="6 7" id="KW-0472">Membrane</keyword>
<dbReference type="InterPro" id="IPR000515">
    <property type="entry name" value="MetI-like"/>
</dbReference>
<keyword evidence="4 7" id="KW-0812">Transmembrane</keyword>
<dbReference type="AlphaFoldDB" id="A0A0U3PAB2"/>
<keyword evidence="3" id="KW-1003">Cell membrane</keyword>
<dbReference type="PROSITE" id="PS50928">
    <property type="entry name" value="ABC_TM1"/>
    <property type="match status" value="1"/>
</dbReference>
<organism evidence="9">
    <name type="scientific">Pseudarthrobacter sulfonivorans</name>
    <dbReference type="NCBI Taxonomy" id="121292"/>
    <lineage>
        <taxon>Bacteria</taxon>
        <taxon>Bacillati</taxon>
        <taxon>Actinomycetota</taxon>
        <taxon>Actinomycetes</taxon>
        <taxon>Micrococcales</taxon>
        <taxon>Micrococcaceae</taxon>
        <taxon>Pseudarthrobacter</taxon>
    </lineage>
</organism>
<evidence type="ECO:0000259" key="8">
    <source>
        <dbReference type="PROSITE" id="PS50928"/>
    </source>
</evidence>
<dbReference type="Pfam" id="PF00528">
    <property type="entry name" value="BPD_transp_1"/>
    <property type="match status" value="1"/>
</dbReference>
<evidence type="ECO:0000256" key="2">
    <source>
        <dbReference type="ARBA" id="ARBA00022448"/>
    </source>
</evidence>
<feature type="transmembrane region" description="Helical" evidence="7">
    <location>
        <begin position="169"/>
        <end position="189"/>
    </location>
</feature>
<feature type="transmembrane region" description="Helical" evidence="7">
    <location>
        <begin position="94"/>
        <end position="114"/>
    </location>
</feature>
<feature type="transmembrane region" description="Helical" evidence="7">
    <location>
        <begin position="126"/>
        <end position="149"/>
    </location>
</feature>
<comment type="subcellular location">
    <subcellularLocation>
        <location evidence="1 7">Cell membrane</location>
        <topology evidence="1 7">Multi-pass membrane protein</topology>
    </subcellularLocation>
</comment>
<evidence type="ECO:0000256" key="3">
    <source>
        <dbReference type="ARBA" id="ARBA00022475"/>
    </source>
</evidence>
<evidence type="ECO:0000313" key="10">
    <source>
        <dbReference type="Proteomes" id="UP000065151"/>
    </source>
</evidence>
<evidence type="ECO:0000256" key="6">
    <source>
        <dbReference type="ARBA" id="ARBA00023136"/>
    </source>
</evidence>
<dbReference type="InterPro" id="IPR035906">
    <property type="entry name" value="MetI-like_sf"/>
</dbReference>
<dbReference type="Pfam" id="PF19300">
    <property type="entry name" value="BPD_transp_1_N"/>
    <property type="match status" value="1"/>
</dbReference>
<dbReference type="Gene3D" id="1.10.3720.10">
    <property type="entry name" value="MetI-like"/>
    <property type="match status" value="1"/>
</dbReference>
<dbReference type="GO" id="GO:0005886">
    <property type="term" value="C:plasma membrane"/>
    <property type="evidence" value="ECO:0007669"/>
    <property type="project" value="UniProtKB-SubCell"/>
</dbReference>
<reference evidence="9 10" key="1">
    <citation type="submission" date="2015-12" db="EMBL/GenBank/DDBJ databases">
        <authorList>
            <person name="Shamseldin A."/>
            <person name="Moawad H."/>
            <person name="Abd El-Rahim W.M."/>
            <person name="Sadowsky M.J."/>
        </authorList>
    </citation>
    <scope>NUCLEOTIDE SEQUENCE [LARGE SCALE GENOMIC DNA]</scope>
    <source>
        <strain evidence="9 10">Ar51</strain>
    </source>
</reference>
<comment type="similarity">
    <text evidence="7">Belongs to the binding-protein-dependent transport system permease family.</text>
</comment>
<keyword evidence="5 7" id="KW-1133">Transmembrane helix</keyword>
<sequence>MGAVLVFLVLTLIFSAIRLIPGDPVELLLSSGNTSASPEVVEQMREQLGLNGSLPVQYWNFLTGILTGDLGESIRTGDAVSESIAQRLPRTLELVIFATVISMLVGIPLGAWAAARGGFVDSAATVLTSLGVALPVYVLGTLLILVFSLTLGWLPAGGFTTWQQNPGRHFQLLILPAIALSLGFTAIIARMTRSAVLETMGQDWVRTATAFGHGPLKVFRRHVLRNSLTPVTTVIGLGFGTLLGSTVLVERVFNYPGLSSLLVESVSNRDYAVVQGIVIIIALLFILINIVVDIVYGLLDPRVRQ</sequence>
<dbReference type="InterPro" id="IPR045621">
    <property type="entry name" value="BPD_transp_1_N"/>
</dbReference>
<accession>A0A0U3PAB2</accession>
<dbReference type="SUPFAM" id="SSF161098">
    <property type="entry name" value="MetI-like"/>
    <property type="match status" value="1"/>
</dbReference>
<feature type="domain" description="ABC transmembrane type-1" evidence="8">
    <location>
        <begin position="88"/>
        <end position="296"/>
    </location>
</feature>
<evidence type="ECO:0000256" key="1">
    <source>
        <dbReference type="ARBA" id="ARBA00004651"/>
    </source>
</evidence>